<evidence type="ECO:0000313" key="3">
    <source>
        <dbReference type="EMBL" id="PPQ27972.1"/>
    </source>
</evidence>
<dbReference type="PROSITE" id="PS51257">
    <property type="entry name" value="PROKAR_LIPOPROTEIN"/>
    <property type="match status" value="1"/>
</dbReference>
<organism evidence="3 4">
    <name type="scientific">Rhodopila globiformis</name>
    <name type="common">Rhodopseudomonas globiformis</name>
    <dbReference type="NCBI Taxonomy" id="1071"/>
    <lineage>
        <taxon>Bacteria</taxon>
        <taxon>Pseudomonadati</taxon>
        <taxon>Pseudomonadota</taxon>
        <taxon>Alphaproteobacteria</taxon>
        <taxon>Acetobacterales</taxon>
        <taxon>Acetobacteraceae</taxon>
        <taxon>Rhodopila</taxon>
    </lineage>
</organism>
<protein>
    <recommendedName>
        <fullName evidence="2">OmpA-like domain-containing protein</fullName>
    </recommendedName>
</protein>
<dbReference type="Gene3D" id="3.30.1330.60">
    <property type="entry name" value="OmpA-like domain"/>
    <property type="match status" value="1"/>
</dbReference>
<accession>A0A2S6N039</accession>
<proteinExistence type="predicted"/>
<keyword evidence="4" id="KW-1185">Reference proteome</keyword>
<dbReference type="Proteomes" id="UP000239724">
    <property type="component" value="Unassembled WGS sequence"/>
</dbReference>
<dbReference type="SUPFAM" id="SSF103088">
    <property type="entry name" value="OmpA-like"/>
    <property type="match status" value="1"/>
</dbReference>
<dbReference type="EMBL" id="NHRY01000251">
    <property type="protein sequence ID" value="PPQ27972.1"/>
    <property type="molecule type" value="Genomic_DNA"/>
</dbReference>
<sequence>MRSSPRDWIGTSMRQRFIPLLLLAALGGCTSLFGDRTRSYSVYFQPYSTDLDAHAHQTVLDAAAFAQLHPLQPVFLVGYAGRPDPSKDVDGLSAQRAEVVKQALVRNGVRAGRISVTANGITDPEGKPEVAVRRVDINVGR</sequence>
<keyword evidence="1" id="KW-0472">Membrane</keyword>
<evidence type="ECO:0000259" key="2">
    <source>
        <dbReference type="PROSITE" id="PS51123"/>
    </source>
</evidence>
<dbReference type="PROSITE" id="PS51123">
    <property type="entry name" value="OMPA_2"/>
    <property type="match status" value="1"/>
</dbReference>
<evidence type="ECO:0000256" key="1">
    <source>
        <dbReference type="PROSITE-ProRule" id="PRU00473"/>
    </source>
</evidence>
<name>A0A2S6N039_RHOGL</name>
<dbReference type="InterPro" id="IPR006665">
    <property type="entry name" value="OmpA-like"/>
</dbReference>
<evidence type="ECO:0000313" key="4">
    <source>
        <dbReference type="Proteomes" id="UP000239724"/>
    </source>
</evidence>
<comment type="caution">
    <text evidence="3">The sequence shown here is derived from an EMBL/GenBank/DDBJ whole genome shotgun (WGS) entry which is preliminary data.</text>
</comment>
<reference evidence="3 4" key="1">
    <citation type="journal article" date="2018" name="Arch. Microbiol.">
        <title>New insights into the metabolic potential of the phototrophic purple bacterium Rhodopila globiformis DSM 161(T) from its draft genome sequence and evidence for a vanadium-dependent nitrogenase.</title>
        <authorList>
            <person name="Imhoff J.F."/>
            <person name="Rahn T."/>
            <person name="Kunzel S."/>
            <person name="Neulinger S.C."/>
        </authorList>
    </citation>
    <scope>NUCLEOTIDE SEQUENCE [LARGE SCALE GENOMIC DNA]</scope>
    <source>
        <strain evidence="3 4">DSM 161</strain>
    </source>
</reference>
<dbReference type="GO" id="GO:0016020">
    <property type="term" value="C:membrane"/>
    <property type="evidence" value="ECO:0007669"/>
    <property type="project" value="UniProtKB-UniRule"/>
</dbReference>
<dbReference type="InterPro" id="IPR036737">
    <property type="entry name" value="OmpA-like_sf"/>
</dbReference>
<gene>
    <name evidence="3" type="ORF">CCS01_25700</name>
</gene>
<feature type="domain" description="OmpA-like" evidence="2">
    <location>
        <begin position="31"/>
        <end position="141"/>
    </location>
</feature>
<dbReference type="Pfam" id="PF00691">
    <property type="entry name" value="OmpA"/>
    <property type="match status" value="1"/>
</dbReference>
<dbReference type="AlphaFoldDB" id="A0A2S6N039"/>